<comment type="subunit">
    <text evidence="4">Homodimer.</text>
</comment>
<evidence type="ECO:0000256" key="4">
    <source>
        <dbReference type="ARBA" id="ARBA00011738"/>
    </source>
</evidence>
<evidence type="ECO:0000256" key="8">
    <source>
        <dbReference type="ARBA" id="ARBA00022679"/>
    </source>
</evidence>
<evidence type="ECO:0000259" key="11">
    <source>
        <dbReference type="SMART" id="SM00941"/>
    </source>
</evidence>
<evidence type="ECO:0000256" key="2">
    <source>
        <dbReference type="ARBA" id="ARBA00003877"/>
    </source>
</evidence>
<dbReference type="SUPFAM" id="SSF54680">
    <property type="entry name" value="Pyrimidine nucleoside phosphorylase C-terminal domain"/>
    <property type="match status" value="1"/>
</dbReference>
<dbReference type="KEGG" id="fwa:DCMF_04105"/>
<dbReference type="Pfam" id="PF02885">
    <property type="entry name" value="Glycos_trans_3N"/>
    <property type="match status" value="1"/>
</dbReference>
<dbReference type="Gene3D" id="3.40.1030.10">
    <property type="entry name" value="Nucleoside phosphorylase/phosphoribosyltransferase catalytic domain"/>
    <property type="match status" value="1"/>
</dbReference>
<reference evidence="12 13" key="1">
    <citation type="submission" date="2016-10" db="EMBL/GenBank/DDBJ databases">
        <title>Complete Genome Sequence of Peptococcaceae strain DCMF.</title>
        <authorList>
            <person name="Edwards R.J."/>
            <person name="Holland S.I."/>
            <person name="Deshpande N.P."/>
            <person name="Wong Y.K."/>
            <person name="Ertan H."/>
            <person name="Manefield M."/>
            <person name="Russell T.L."/>
            <person name="Lee M.J."/>
        </authorList>
    </citation>
    <scope>NUCLEOTIDE SEQUENCE [LARGE SCALE GENOMIC DNA]</scope>
    <source>
        <strain evidence="12 13">DCMF</strain>
    </source>
</reference>
<feature type="domain" description="Pyrimidine nucleoside phosphorylase C-terminal" evidence="11">
    <location>
        <begin position="343"/>
        <end position="416"/>
    </location>
</feature>
<proteinExistence type="inferred from homology"/>
<dbReference type="EMBL" id="CP017634">
    <property type="protein sequence ID" value="ATW28344.1"/>
    <property type="molecule type" value="Genomic_DNA"/>
</dbReference>
<dbReference type="InterPro" id="IPR013102">
    <property type="entry name" value="PYNP_C"/>
</dbReference>
<dbReference type="PANTHER" id="PTHR10515:SF0">
    <property type="entry name" value="THYMIDINE PHOSPHORYLASE"/>
    <property type="match status" value="1"/>
</dbReference>
<dbReference type="PROSITE" id="PS00647">
    <property type="entry name" value="THYMID_PHOSPHORYLASE"/>
    <property type="match status" value="1"/>
</dbReference>
<dbReference type="InterPro" id="IPR017872">
    <property type="entry name" value="Pyrmidine_PPase_CS"/>
</dbReference>
<sequence length="433" mass="46407">MYDIILKKRNGGALTRQEIQFWVNGFVQDTIPDYQVAALLMAVFFQGLTPQETVYLTEAMIDSGEKLDLTHLPGTKADKHSTGGVGDKTTLVLAPLVASAGITMAKMSGRGLGHTGGTLDKLESIPGFHTDLSPEQFIGNVKNIGISVVGQTSNLVPADKKIYALRDVSATVDSVPLIAASVMSKKLAAGADVIVLDVKCGSGAFMKTPAQAEHLARMMVNIGRNMGKKVAAVISNMEQPLGYAVGNALEVKEAIHVLQGKGPKDIREICLYLAGEIFLLAGKVDNIHQGKTMAGELLDQGLALRKFREFVQAQGSNGGVVDDDKLLPEAKYRFSLVSEQDGFITKMETEAIGRAAMILGAGREKMGDLVDPGVGIVFYKKMGDWVNKGDTLAMIHANEEDKADKAKNILAQSIFLDKEQKQGDALIYGVITS</sequence>
<comment type="catalytic activity">
    <reaction evidence="9">
        <text>uridine + phosphate = alpha-D-ribose 1-phosphate + uracil</text>
        <dbReference type="Rhea" id="RHEA:24388"/>
        <dbReference type="ChEBI" id="CHEBI:16704"/>
        <dbReference type="ChEBI" id="CHEBI:17568"/>
        <dbReference type="ChEBI" id="CHEBI:43474"/>
        <dbReference type="ChEBI" id="CHEBI:57720"/>
        <dbReference type="EC" id="2.4.2.2"/>
    </reaction>
</comment>
<dbReference type="InterPro" id="IPR035902">
    <property type="entry name" value="Nuc_phospho_transferase"/>
</dbReference>
<evidence type="ECO:0000256" key="3">
    <source>
        <dbReference type="ARBA" id="ARBA00006915"/>
    </source>
</evidence>
<dbReference type="Pfam" id="PF07831">
    <property type="entry name" value="PYNP_C"/>
    <property type="match status" value="1"/>
</dbReference>
<evidence type="ECO:0000256" key="10">
    <source>
        <dbReference type="ARBA" id="ARBA00048525"/>
    </source>
</evidence>
<name>A0A3G1L128_FORW1</name>
<dbReference type="GO" id="GO:0004645">
    <property type="term" value="F:1,4-alpha-oligoglucan phosphorylase activity"/>
    <property type="evidence" value="ECO:0007669"/>
    <property type="project" value="InterPro"/>
</dbReference>
<dbReference type="GO" id="GO:0005829">
    <property type="term" value="C:cytosol"/>
    <property type="evidence" value="ECO:0007669"/>
    <property type="project" value="TreeGrafter"/>
</dbReference>
<dbReference type="GO" id="GO:0006206">
    <property type="term" value="P:pyrimidine nucleobase metabolic process"/>
    <property type="evidence" value="ECO:0007669"/>
    <property type="project" value="InterPro"/>
</dbReference>
<keyword evidence="13" id="KW-1185">Reference proteome</keyword>
<comment type="function">
    <text evidence="2">Catalyzes phosphorolysis of the pyrimidine nucleosides uridine, thymidine and 2'-deoxyuridine with the formation of the corresponding pyrimidine base and ribose-1-phosphate.</text>
</comment>
<accession>A0A3G1L128</accession>
<dbReference type="Gene3D" id="1.20.970.10">
    <property type="entry name" value="Transferase, Pyrimidine Nucleoside Phosphorylase, Chain C"/>
    <property type="match status" value="1"/>
</dbReference>
<organism evidence="12 13">
    <name type="scientific">Formimonas warabiya</name>
    <dbReference type="NCBI Taxonomy" id="1761012"/>
    <lineage>
        <taxon>Bacteria</taxon>
        <taxon>Bacillati</taxon>
        <taxon>Bacillota</taxon>
        <taxon>Clostridia</taxon>
        <taxon>Eubacteriales</taxon>
        <taxon>Peptococcaceae</taxon>
        <taxon>Candidatus Formimonas</taxon>
    </lineage>
</organism>
<evidence type="ECO:0000256" key="9">
    <source>
        <dbReference type="ARBA" id="ARBA00048453"/>
    </source>
</evidence>
<dbReference type="NCBIfam" id="NF004490">
    <property type="entry name" value="PRK05820.1"/>
    <property type="match status" value="1"/>
</dbReference>
<dbReference type="NCBIfam" id="TIGR02644">
    <property type="entry name" value="Y_phosphoryl"/>
    <property type="match status" value="1"/>
</dbReference>
<evidence type="ECO:0000256" key="6">
    <source>
        <dbReference type="ARBA" id="ARBA00014680"/>
    </source>
</evidence>
<evidence type="ECO:0000313" key="12">
    <source>
        <dbReference type="EMBL" id="ATW28344.1"/>
    </source>
</evidence>
<comment type="similarity">
    <text evidence="3">Belongs to the thymidine/pyrimidine-nucleoside phosphorylase family.</text>
</comment>
<evidence type="ECO:0000256" key="1">
    <source>
        <dbReference type="ARBA" id="ARBA00001066"/>
    </source>
</evidence>
<dbReference type="AlphaFoldDB" id="A0A3G1L128"/>
<dbReference type="RefSeq" id="WP_335582426.1">
    <property type="nucleotide sequence ID" value="NZ_CP017634.1"/>
</dbReference>
<dbReference type="SUPFAM" id="SSF47648">
    <property type="entry name" value="Nucleoside phosphorylase/phosphoribosyltransferase N-terminal domain"/>
    <property type="match status" value="1"/>
</dbReference>
<comment type="catalytic activity">
    <reaction evidence="10">
        <text>thymidine + phosphate = 2-deoxy-alpha-D-ribose 1-phosphate + thymine</text>
        <dbReference type="Rhea" id="RHEA:16037"/>
        <dbReference type="ChEBI" id="CHEBI:17748"/>
        <dbReference type="ChEBI" id="CHEBI:17821"/>
        <dbReference type="ChEBI" id="CHEBI:43474"/>
        <dbReference type="ChEBI" id="CHEBI:57259"/>
        <dbReference type="EC" id="2.4.2.2"/>
    </reaction>
</comment>
<dbReference type="GO" id="GO:0009032">
    <property type="term" value="F:thymidine phosphorylase activity"/>
    <property type="evidence" value="ECO:0007669"/>
    <property type="project" value="TreeGrafter"/>
</dbReference>
<protein>
    <recommendedName>
        <fullName evidence="6">Pyrimidine-nucleoside phosphorylase</fullName>
        <ecNumber evidence="5">2.4.2.2</ecNumber>
    </recommendedName>
</protein>
<dbReference type="GO" id="GO:0006213">
    <property type="term" value="P:pyrimidine nucleoside metabolic process"/>
    <property type="evidence" value="ECO:0007669"/>
    <property type="project" value="InterPro"/>
</dbReference>
<dbReference type="SMART" id="SM00941">
    <property type="entry name" value="PYNP_C"/>
    <property type="match status" value="1"/>
</dbReference>
<evidence type="ECO:0000256" key="5">
    <source>
        <dbReference type="ARBA" id="ARBA00011889"/>
    </source>
</evidence>
<evidence type="ECO:0000256" key="7">
    <source>
        <dbReference type="ARBA" id="ARBA00022676"/>
    </source>
</evidence>
<gene>
    <name evidence="12" type="primary">deoA</name>
    <name evidence="12" type="ORF">DCMF_04105</name>
</gene>
<dbReference type="PIRSF" id="PIRSF000478">
    <property type="entry name" value="TP_PyNP"/>
    <property type="match status" value="1"/>
</dbReference>
<dbReference type="NCBIfam" id="NF004747">
    <property type="entry name" value="PRK06078.1"/>
    <property type="match status" value="1"/>
</dbReference>
<dbReference type="Pfam" id="PF00591">
    <property type="entry name" value="Glycos_transf_3"/>
    <property type="match status" value="1"/>
</dbReference>
<keyword evidence="8" id="KW-0808">Transferase</keyword>
<dbReference type="EC" id="2.4.2.2" evidence="5"/>
<dbReference type="FunFam" id="3.40.1030.10:FF:000003">
    <property type="entry name" value="Pyrimidine-nucleoside phosphorylase"/>
    <property type="match status" value="1"/>
</dbReference>
<dbReference type="Gene3D" id="3.90.1170.30">
    <property type="entry name" value="Pyrimidine nucleoside phosphorylase-like, C-terminal domain"/>
    <property type="match status" value="1"/>
</dbReference>
<dbReference type="InterPro" id="IPR036566">
    <property type="entry name" value="PYNP-like_C_sf"/>
</dbReference>
<dbReference type="Proteomes" id="UP000323521">
    <property type="component" value="Chromosome"/>
</dbReference>
<dbReference type="InterPro" id="IPR036320">
    <property type="entry name" value="Glycosyl_Trfase_fam3_N_dom_sf"/>
</dbReference>
<evidence type="ECO:0000313" key="13">
    <source>
        <dbReference type="Proteomes" id="UP000323521"/>
    </source>
</evidence>
<dbReference type="SUPFAM" id="SSF52418">
    <property type="entry name" value="Nucleoside phosphorylase/phosphoribosyltransferase catalytic domain"/>
    <property type="match status" value="1"/>
</dbReference>
<dbReference type="PANTHER" id="PTHR10515">
    <property type="entry name" value="THYMIDINE PHOSPHORYLASE"/>
    <property type="match status" value="1"/>
</dbReference>
<dbReference type="InterPro" id="IPR000053">
    <property type="entry name" value="Thymidine/pyrmidine_PPase"/>
</dbReference>
<dbReference type="InterPro" id="IPR018090">
    <property type="entry name" value="Pyrmidine_PPas_bac/euk"/>
</dbReference>
<dbReference type="InterPro" id="IPR017459">
    <property type="entry name" value="Glycosyl_Trfase_fam3_N_dom"/>
</dbReference>
<dbReference type="InterPro" id="IPR000312">
    <property type="entry name" value="Glycosyl_Trfase_fam3"/>
</dbReference>
<keyword evidence="7" id="KW-0328">Glycosyltransferase</keyword>
<comment type="catalytic activity">
    <reaction evidence="1">
        <text>2'-deoxyuridine + phosphate = 2-deoxy-alpha-D-ribose 1-phosphate + uracil</text>
        <dbReference type="Rhea" id="RHEA:22824"/>
        <dbReference type="ChEBI" id="CHEBI:16450"/>
        <dbReference type="ChEBI" id="CHEBI:17568"/>
        <dbReference type="ChEBI" id="CHEBI:43474"/>
        <dbReference type="ChEBI" id="CHEBI:57259"/>
        <dbReference type="EC" id="2.4.2.2"/>
    </reaction>
</comment>